<dbReference type="InterPro" id="IPR022369">
    <property type="entry name" value="Integral_membrane_TerC_rswitch"/>
</dbReference>
<organism evidence="6 7">
    <name type="scientific">Phaeodactylum tricornutum (strain CCAP 1055/1)</name>
    <dbReference type="NCBI Taxonomy" id="556484"/>
    <lineage>
        <taxon>Eukaryota</taxon>
        <taxon>Sar</taxon>
        <taxon>Stramenopiles</taxon>
        <taxon>Ochrophyta</taxon>
        <taxon>Bacillariophyta</taxon>
        <taxon>Bacillariophyceae</taxon>
        <taxon>Bacillariophycidae</taxon>
        <taxon>Naviculales</taxon>
        <taxon>Phaeodactylaceae</taxon>
        <taxon>Phaeodactylum</taxon>
    </lineage>
</organism>
<keyword evidence="4 5" id="KW-0472">Membrane</keyword>
<accession>B7G0P1</accession>
<dbReference type="NCBIfam" id="TIGR03718">
    <property type="entry name" value="R_switched_Alx"/>
    <property type="match status" value="1"/>
</dbReference>
<dbReference type="EMBL" id="CM000612">
    <property type="protein sequence ID" value="EEC47923.1"/>
    <property type="molecule type" value="Genomic_DNA"/>
</dbReference>
<dbReference type="GeneID" id="7201480"/>
<feature type="transmembrane region" description="Helical" evidence="5">
    <location>
        <begin position="88"/>
        <end position="107"/>
    </location>
</feature>
<keyword evidence="3 5" id="KW-1133">Transmembrane helix</keyword>
<dbReference type="Pfam" id="PF03741">
    <property type="entry name" value="TerC"/>
    <property type="match status" value="1"/>
</dbReference>
<keyword evidence="7" id="KW-1185">Reference proteome</keyword>
<reference evidence="6 7" key="1">
    <citation type="journal article" date="2008" name="Nature">
        <title>The Phaeodactylum genome reveals the evolutionary history of diatom genomes.</title>
        <authorList>
            <person name="Bowler C."/>
            <person name="Allen A.E."/>
            <person name="Badger J.H."/>
            <person name="Grimwood J."/>
            <person name="Jabbari K."/>
            <person name="Kuo A."/>
            <person name="Maheswari U."/>
            <person name="Martens C."/>
            <person name="Maumus F."/>
            <person name="Otillar R.P."/>
            <person name="Rayko E."/>
            <person name="Salamov A."/>
            <person name="Vandepoele K."/>
            <person name="Beszteri B."/>
            <person name="Gruber A."/>
            <person name="Heijde M."/>
            <person name="Katinka M."/>
            <person name="Mock T."/>
            <person name="Valentin K."/>
            <person name="Verret F."/>
            <person name="Berges J.A."/>
            <person name="Brownlee C."/>
            <person name="Cadoret J.P."/>
            <person name="Chiovitti A."/>
            <person name="Choi C.J."/>
            <person name="Coesel S."/>
            <person name="De Martino A."/>
            <person name="Detter J.C."/>
            <person name="Durkin C."/>
            <person name="Falciatore A."/>
            <person name="Fournet J."/>
            <person name="Haruta M."/>
            <person name="Huysman M.J."/>
            <person name="Jenkins B.D."/>
            <person name="Jiroutova K."/>
            <person name="Jorgensen R.E."/>
            <person name="Joubert Y."/>
            <person name="Kaplan A."/>
            <person name="Kroger N."/>
            <person name="Kroth P.G."/>
            <person name="La Roche J."/>
            <person name="Lindquist E."/>
            <person name="Lommer M."/>
            <person name="Martin-Jezequel V."/>
            <person name="Lopez P.J."/>
            <person name="Lucas S."/>
            <person name="Mangogna M."/>
            <person name="McGinnis K."/>
            <person name="Medlin L.K."/>
            <person name="Montsant A."/>
            <person name="Oudot-Le Secq M.P."/>
            <person name="Napoli C."/>
            <person name="Obornik M."/>
            <person name="Parker M.S."/>
            <person name="Petit J.L."/>
            <person name="Porcel B.M."/>
            <person name="Poulsen N."/>
            <person name="Robison M."/>
            <person name="Rychlewski L."/>
            <person name="Rynearson T.A."/>
            <person name="Schmutz J."/>
            <person name="Shapiro H."/>
            <person name="Siaut M."/>
            <person name="Stanley M."/>
            <person name="Sussman M.R."/>
            <person name="Taylor A.R."/>
            <person name="Vardi A."/>
            <person name="von Dassow P."/>
            <person name="Vyverman W."/>
            <person name="Willis A."/>
            <person name="Wyrwicz L.S."/>
            <person name="Rokhsar D.S."/>
            <person name="Weissenbach J."/>
            <person name="Armbrust E.V."/>
            <person name="Green B.R."/>
            <person name="Van de Peer Y."/>
            <person name="Grigoriev I.V."/>
        </authorList>
    </citation>
    <scope>NUCLEOTIDE SEQUENCE [LARGE SCALE GENOMIC DNA]</scope>
    <source>
        <strain evidence="6 7">CCAP 1055/1</strain>
    </source>
</reference>
<feature type="non-terminal residue" evidence="6">
    <location>
        <position position="1"/>
    </location>
</feature>
<evidence type="ECO:0000256" key="4">
    <source>
        <dbReference type="ARBA" id="ARBA00023136"/>
    </source>
</evidence>
<feature type="transmembrane region" description="Helical" evidence="5">
    <location>
        <begin position="186"/>
        <end position="206"/>
    </location>
</feature>
<dbReference type="GO" id="GO:0016020">
    <property type="term" value="C:membrane"/>
    <property type="evidence" value="ECO:0007669"/>
    <property type="project" value="UniProtKB-SubCell"/>
</dbReference>
<name>B7G0P1_PHATC</name>
<dbReference type="Proteomes" id="UP000000759">
    <property type="component" value="Chromosome 9"/>
</dbReference>
<proteinExistence type="predicted"/>
<gene>
    <name evidence="6" type="ORF">PHATRDRAFT_12759</name>
</gene>
<evidence type="ECO:0000256" key="3">
    <source>
        <dbReference type="ARBA" id="ARBA00022989"/>
    </source>
</evidence>
<evidence type="ECO:0000313" key="6">
    <source>
        <dbReference type="EMBL" id="EEC47923.1"/>
    </source>
</evidence>
<feature type="transmembrane region" description="Helical" evidence="5">
    <location>
        <begin position="244"/>
        <end position="262"/>
    </location>
</feature>
<protein>
    <submittedName>
        <fullName evidence="6">Uncharacterized protein</fullName>
    </submittedName>
</protein>
<dbReference type="RefSeq" id="XP_002180515.1">
    <property type="nucleotide sequence ID" value="XM_002180479.1"/>
</dbReference>
<feature type="transmembrane region" description="Helical" evidence="5">
    <location>
        <begin position="218"/>
        <end position="238"/>
    </location>
</feature>
<dbReference type="InParanoid" id="B7G0P1"/>
<dbReference type="KEGG" id="pti:PHATRDRAFT_12759"/>
<keyword evidence="2 5" id="KW-0812">Transmembrane</keyword>
<evidence type="ECO:0000256" key="1">
    <source>
        <dbReference type="ARBA" id="ARBA00004141"/>
    </source>
</evidence>
<evidence type="ECO:0000256" key="2">
    <source>
        <dbReference type="ARBA" id="ARBA00022692"/>
    </source>
</evidence>
<dbReference type="AlphaFoldDB" id="B7G0P1"/>
<comment type="subcellular location">
    <subcellularLocation>
        <location evidence="1">Membrane</location>
        <topology evidence="1">Multi-pass membrane protein</topology>
    </subcellularLocation>
</comment>
<dbReference type="HOGENOM" id="CLU_045644_1_0_1"/>
<sequence>VGAACTFGGVVWATMGSESGAEFFAGYLIEQSLSVDNLFVFLLLFEYFKVPLAFQDRVLNWGIYGAIVMRGIMIGLGAAALEQYHGILLVFAAILVYGSGKFFWGLVTNDEDDEVEEDPGENTIVRFARSVFPSTEEYDGDRFFTQVDGIRKATPLFVCMVAVEISDVVFAVDSIPAVFGVTEDPIIVFTSNLFAIMGLRSLYTILSKAATDLKYLEPAVALVLGFIGCKMIAEYFGYVIPTNVALLVVGSLLGTGVGASVYDKQQRLNTNEEKT</sequence>
<dbReference type="OrthoDB" id="417520at2759"/>
<evidence type="ECO:0000313" key="7">
    <source>
        <dbReference type="Proteomes" id="UP000000759"/>
    </source>
</evidence>
<dbReference type="PANTHER" id="PTHR30238:SF0">
    <property type="entry name" value="THYLAKOID MEMBRANE PROTEIN TERC, CHLOROPLASTIC"/>
    <property type="match status" value="1"/>
</dbReference>
<reference evidence="7" key="2">
    <citation type="submission" date="2008-08" db="EMBL/GenBank/DDBJ databases">
        <authorList>
            <consortium name="Diatom Consortium"/>
            <person name="Grigoriev I."/>
            <person name="Grimwood J."/>
            <person name="Kuo A."/>
            <person name="Otillar R.P."/>
            <person name="Salamov A."/>
            <person name="Detter J.C."/>
            <person name="Lindquist E."/>
            <person name="Shapiro H."/>
            <person name="Lucas S."/>
            <person name="Glavina del Rio T."/>
            <person name="Pitluck S."/>
            <person name="Rokhsar D."/>
            <person name="Bowler C."/>
        </authorList>
    </citation>
    <scope>GENOME REANNOTATION</scope>
    <source>
        <strain evidence="7">CCAP 1055/1</strain>
    </source>
</reference>
<dbReference type="InterPro" id="IPR005496">
    <property type="entry name" value="Integral_membrane_TerC"/>
</dbReference>
<dbReference type="PaxDb" id="2850-Phatr12759"/>
<feature type="transmembrane region" description="Helical" evidence="5">
    <location>
        <begin position="61"/>
        <end position="81"/>
    </location>
</feature>
<dbReference type="PANTHER" id="PTHR30238">
    <property type="entry name" value="MEMBRANE BOUND PREDICTED REDOX MODULATOR"/>
    <property type="match status" value="1"/>
</dbReference>
<evidence type="ECO:0000256" key="5">
    <source>
        <dbReference type="SAM" id="Phobius"/>
    </source>
</evidence>
<dbReference type="STRING" id="556484.B7G0P1"/>
<dbReference type="eggNOG" id="ENOG502QQNF">
    <property type="taxonomic scope" value="Eukaryota"/>
</dbReference>